<dbReference type="GO" id="GO:0003677">
    <property type="term" value="F:DNA binding"/>
    <property type="evidence" value="ECO:0007669"/>
    <property type="project" value="InterPro"/>
</dbReference>
<feature type="non-terminal residue" evidence="2">
    <location>
        <position position="50"/>
    </location>
</feature>
<name>A0A2H0KT06_9BACT</name>
<evidence type="ECO:0000259" key="1">
    <source>
        <dbReference type="PROSITE" id="PS50937"/>
    </source>
</evidence>
<dbReference type="NCBIfam" id="TIGR01764">
    <property type="entry name" value="excise"/>
    <property type="match status" value="1"/>
</dbReference>
<sequence length="50" mass="5764">MEEKLLTITEAAEILGVSVDTLRRWDKSGKLVAIRKEGGTHRYYRQSDLE</sequence>
<comment type="caution">
    <text evidence="2">The sequence shown here is derived from an EMBL/GenBank/DDBJ whole genome shotgun (WGS) entry which is preliminary data.</text>
</comment>
<reference evidence="2 3" key="1">
    <citation type="submission" date="2017-09" db="EMBL/GenBank/DDBJ databases">
        <title>Depth-based differentiation of microbial function through sediment-hosted aquifers and enrichment of novel symbionts in the deep terrestrial subsurface.</title>
        <authorList>
            <person name="Probst A.J."/>
            <person name="Ladd B."/>
            <person name="Jarett J.K."/>
            <person name="Geller-Mcgrath D.E."/>
            <person name="Sieber C.M."/>
            <person name="Emerson J.B."/>
            <person name="Anantharaman K."/>
            <person name="Thomas B.C."/>
            <person name="Malmstrom R."/>
            <person name="Stieglmeier M."/>
            <person name="Klingl A."/>
            <person name="Woyke T."/>
            <person name="Ryan C.M."/>
            <person name="Banfield J.F."/>
        </authorList>
    </citation>
    <scope>NUCLEOTIDE SEQUENCE [LARGE SCALE GENOMIC DNA]</scope>
    <source>
        <strain evidence="2">CG11_big_fil_rev_8_21_14_0_20_44_10</strain>
    </source>
</reference>
<dbReference type="InterPro" id="IPR009061">
    <property type="entry name" value="DNA-bd_dom_put_sf"/>
</dbReference>
<dbReference type="InterPro" id="IPR041657">
    <property type="entry name" value="HTH_17"/>
</dbReference>
<dbReference type="AlphaFoldDB" id="A0A2H0KT06"/>
<gene>
    <name evidence="2" type="ORF">COV85_02210</name>
</gene>
<dbReference type="Pfam" id="PF12728">
    <property type="entry name" value="HTH_17"/>
    <property type="match status" value="1"/>
</dbReference>
<dbReference type="PROSITE" id="PS50937">
    <property type="entry name" value="HTH_MERR_2"/>
    <property type="match status" value="1"/>
</dbReference>
<evidence type="ECO:0000313" key="3">
    <source>
        <dbReference type="Proteomes" id="UP000231550"/>
    </source>
</evidence>
<accession>A0A2H0KT06</accession>
<dbReference type="GO" id="GO:0006355">
    <property type="term" value="P:regulation of DNA-templated transcription"/>
    <property type="evidence" value="ECO:0007669"/>
    <property type="project" value="InterPro"/>
</dbReference>
<evidence type="ECO:0000313" key="2">
    <source>
        <dbReference type="EMBL" id="PIQ74425.1"/>
    </source>
</evidence>
<dbReference type="CDD" id="cd04762">
    <property type="entry name" value="HTH_MerR-trunc"/>
    <property type="match status" value="1"/>
</dbReference>
<dbReference type="SUPFAM" id="SSF46955">
    <property type="entry name" value="Putative DNA-binding domain"/>
    <property type="match status" value="1"/>
</dbReference>
<dbReference type="InterPro" id="IPR000551">
    <property type="entry name" value="MerR-type_HTH_dom"/>
</dbReference>
<proteinExistence type="predicted"/>
<dbReference type="InterPro" id="IPR010093">
    <property type="entry name" value="SinI_DNA-bd"/>
</dbReference>
<protein>
    <recommendedName>
        <fullName evidence="1">HTH merR-type domain-containing protein</fullName>
    </recommendedName>
</protein>
<dbReference type="Gene3D" id="1.10.1660.10">
    <property type="match status" value="1"/>
</dbReference>
<organism evidence="2 3">
    <name type="scientific">Candidatus Portnoybacteria bacterium CG11_big_fil_rev_8_21_14_0_20_44_10</name>
    <dbReference type="NCBI Taxonomy" id="1974818"/>
    <lineage>
        <taxon>Bacteria</taxon>
        <taxon>Candidatus Portnoyibacteriota</taxon>
    </lineage>
</organism>
<dbReference type="EMBL" id="PCVN01000053">
    <property type="protein sequence ID" value="PIQ74425.1"/>
    <property type="molecule type" value="Genomic_DNA"/>
</dbReference>
<feature type="domain" description="HTH merR-type" evidence="1">
    <location>
        <begin position="5"/>
        <end position="50"/>
    </location>
</feature>
<dbReference type="Proteomes" id="UP000231550">
    <property type="component" value="Unassembled WGS sequence"/>
</dbReference>